<evidence type="ECO:0000313" key="10">
    <source>
        <dbReference type="EMBL" id="CBJ49062.1"/>
    </source>
</evidence>
<dbReference type="InterPro" id="IPR016024">
    <property type="entry name" value="ARM-type_fold"/>
</dbReference>
<dbReference type="PANTHER" id="PTHR13457:SF1">
    <property type="entry name" value="HEAT REPEAT-CONTAINING PROTEIN 1"/>
    <property type="match status" value="1"/>
</dbReference>
<dbReference type="OMA" id="PEVESEC"/>
<comment type="function">
    <text evidence="7">Involved in nucleolar processing of pre-18S ribosomal RNA.</text>
</comment>
<feature type="region of interest" description="Disordered" evidence="8">
    <location>
        <begin position="833"/>
        <end position="865"/>
    </location>
</feature>
<dbReference type="EMBL" id="FN647904">
    <property type="protein sequence ID" value="CBJ49062.1"/>
    <property type="molecule type" value="Genomic_DNA"/>
</dbReference>
<evidence type="ECO:0000259" key="9">
    <source>
        <dbReference type="SMART" id="SM01036"/>
    </source>
</evidence>
<dbReference type="OrthoDB" id="31183at2759"/>
<organism evidence="10 11">
    <name type="scientific">Ectocarpus siliculosus</name>
    <name type="common">Brown alga</name>
    <name type="synonym">Conferva siliculosa</name>
    <dbReference type="NCBI Taxonomy" id="2880"/>
    <lineage>
        <taxon>Eukaryota</taxon>
        <taxon>Sar</taxon>
        <taxon>Stramenopiles</taxon>
        <taxon>Ochrophyta</taxon>
        <taxon>PX clade</taxon>
        <taxon>Phaeophyceae</taxon>
        <taxon>Ectocarpales</taxon>
        <taxon>Ectocarpaceae</taxon>
        <taxon>Ectocarpus</taxon>
    </lineage>
</organism>
<comment type="similarity">
    <text evidence="2 7">Belongs to the HEATR1/UTP10 family.</text>
</comment>
<dbReference type="SMART" id="SM01036">
    <property type="entry name" value="BP28CT"/>
    <property type="match status" value="1"/>
</dbReference>
<dbReference type="PANTHER" id="PTHR13457">
    <property type="entry name" value="BAP28"/>
    <property type="match status" value="1"/>
</dbReference>
<dbReference type="GO" id="GO:0045943">
    <property type="term" value="P:positive regulation of transcription by RNA polymerase I"/>
    <property type="evidence" value="ECO:0007669"/>
    <property type="project" value="TreeGrafter"/>
</dbReference>
<feature type="compositionally biased region" description="Low complexity" evidence="8">
    <location>
        <begin position="841"/>
        <end position="850"/>
    </location>
</feature>
<protein>
    <recommendedName>
        <fullName evidence="7">HEAT repeat-containing protein 1</fullName>
    </recommendedName>
</protein>
<feature type="compositionally biased region" description="Acidic residues" evidence="8">
    <location>
        <begin position="2586"/>
        <end position="2603"/>
    </location>
</feature>
<accession>D7FJ23</accession>
<dbReference type="Proteomes" id="UP000002630">
    <property type="component" value="Linkage Group LG18"/>
</dbReference>
<comment type="subcellular location">
    <subcellularLocation>
        <location evidence="1 7">Nucleus</location>
        <location evidence="1 7">Nucleolus</location>
    </subcellularLocation>
</comment>
<sequence>MASSLRRQVDALRHASSGTSSGYIQRKKGKPSLLLTPDQAAEVDLSSVRETAVMGLQRLEAVDQDFSPFQDTLFSKEAEGTLRDLQTKESNDRIDKSISAFLALLSPHFACREAHFCLEYLIRHYKVYQYNVDAVVECCLPWHDTVAFARMVQLLSLKGSRWEFLTPVQKTGSPLPREAIARRCARDFGLLRFLCVSARRAAARAASCSVATAQSTSTSSVSAATAAGRAKLFSFYAATVVEALASLGTTSDPLLRALVPTVVHGLSATKSPEYQMASYMILSALSGKGPLSLDVTGQALTALVCKPCQGGLEPSLLCALAVAQTQVGFYSKKDPSNSSAAAPLLLPTAAFEKLSAMESLAGVLAGLAQKFDATAFLWLLLQSYVQHLPDQDSRHGESLTRLCTYPYWPSHSLPRLIRRLVDRLIRSYLALTLEGAEDEAAMEVDDAPEKSRRSTAMKTESQTVLRVLSQRYPEEVDAAVAKISRSVTKARTATAKAALQDDDKRNDAGVMTAKREAHLKKEALSSLLVSTFAGAQLAPHLPLQQQEEDAATVGQEGREDGAVHGSLMVALEHSSAVVRARAVEQLSRAILSAAENDGAAAGESASTSAGGVEELSPVLVRRLHDEDPDVVLAITESDTLVQRVLLRPRSFSPMADDSTGGDGVGGADDSDVVDRAAAVASAAMTAAGPWLSAISEVRPKHPVASAGRVLCGLVRLAAAASSACGEGGSAGVKQARDPALSLLLECLPGPHATARVRSAQRQAVGADGRGDSATDEGATDPAAAAAATGKACKKASRAVGRAAIEAVSRLGVGVEGDALAGLFAVVGKVLNKSDDEGSGKGSAAKSPGKNNSKKKKSGDADDLEAEGVKSKGLKVMGEEVCDALAAAIVGPGDLDSKNHQLQTLRDTCGAGGRWLVLECTYRALNLASASSSGGGNAKARAAATAAASSLSSLLASLATSELRLRPHLLSASPDGDDAKVVGAVGAADLLRYLRACAAHLPRLERSSSLFAEDHLAASAATPSVGGNCDTSVGGDGFAVTPAPLLGDVLVSVLTATAEGGSKGGATAVWEAVSAVVLHGYERRPLPALAAVAIEGVTVAGRRGRGVAARQQPRRGGGVDDAKLVAAARALCVAATFVRAGAEAVASGDTVEDGESSKAAERDIVAVFPAAVLAVASDDEGLRDSGLLFITTVSAHGDALSAELSGSSGGASTSGAKKSKPAPSPGPRVEDSEFLPLGQMGDGAAEPSSLNAPSLSSLVELAAALAGKNRESALDAGELTRHLATVLGEAAGGGWQEDVLRYLVAWAARLGWRDPTASALLLECLVWAKTPMRECCLPLLRCCLDSEQAQNNQNNERLLNILLGVTLNLAVGDATVAAVAVAVAEREESSRNTKSPKKTTRGSKDKASAAEDYPASASSTIFASVEAEQLMHRALRSPGPAQSHALHCLCATSLPSCGVGAQPRGEDESTRQRRDLVAVLVEAGLAGADGSLVAAAARALPCLPGDMAALLVGLPPLSGAGAGASTPSKGRKKKSSAAFKADTATTETGWVLTLGGLVELAQALCGPSSSSSSVPDQQQQSQSESHSTKGVRNGRGAVTAGATTSAEGWGWAGPLAIARPLFDVLPSLIAVVTKGAAEEEGSSSTAVGGGDVVDAAEYGLWLTMDVLGGVLRRWGKGGVGGGGGSAAAEKLYEGCRAGEDAETVLACVRENPSPQTRNSALALLSRMATLFPAQMASRLRSLLDAVCAAAAGGEGRSSGGGGGGGARAALRQTQKAVQSVVPALKAHGSEAGVGAHFVVQVFVEALDDAPAHARRALFSTLVDSLGEESLAIMSALLLRRAVSSGRPDVGGKSADEETTSALIEFVHQTIHRSRARGQVRTLVGLVQACHRLSVSAAERSGSLSGQALDEAVECFVEDSAASEKGEDQLKTDYLQLPLVQQEPARDKKASSPAFMTMDLRALSEEDSKYMAGNFLELVLSFVRDHLVSRPLVMAVAAAAERGADGKGLSEDEGIQEGFLLLCEELLLFLRTLSVCGRVSSSGSGDEPAWSSLQGLAYAVFETLQSLLSVPSFVAVTQELLLHQDPHLRRKALRMFTRRLDPAEGGGSGGAPRLSPGEESLFVEMVPSLRLVAMGKRSVGRAGEDDDDIGEGIEEVMGPSSPEGGEGGPDAMDQDRDEDGMKESAVNRQTALLSLDVLARVLGRRHQGAFEGVLGDVTEMVAGVGPGALPAVGQPGSDGILPLRASAFLLVATLCAVLGVRAFPRLPRFFPAMLEALEFQTPFTTAVTDGAAGAGGRGGGRSLLWTSALSAVATVAASLPSFLSPYLGRILAVALRPASAGAGSSGSPAAAGSKQAADRVLSLLSTGVEARLLVPAVCGAYSGCVESVKAGEEEGVGAAGRSIARLLAYVQEIVAGLEKAAASAALPQLTRLLTQALDFRRQHASGSTPQVRESAALVETEASSALVGLVMRLSEVELRPLFLHLCEWKAGVSSGEGDLKATLGALDRRLSFYRVLDGLAGALKSIFTPYFAHVLTDCCDDMEAASLLTSVAANGSPAAAKKKKRKRASEEASSKRKRRKTLSSGDASDSDEEIGEGNDGEGEDTPELRWRRSAASRLVLSALRRCFQSDRSGFVNKTRFELVLPAVVAQLECGSDFSAAAAGGGAEDDVSSCRLHAEELVGPCLAQLASASGKDALWKALANAVLMKTRSRRAGVRVAALVSLRQCFEVVGEEFLALLPECLPFLSELLEDGHPEVESECRALVKYIEGVLGESIESYLV</sequence>
<keyword evidence="11" id="KW-1185">Reference proteome</keyword>
<dbReference type="InterPro" id="IPR012954">
    <property type="entry name" value="BP28_C_dom"/>
</dbReference>
<feature type="region of interest" description="Disordered" evidence="8">
    <location>
        <begin position="1567"/>
        <end position="1595"/>
    </location>
</feature>
<dbReference type="InterPro" id="IPR040191">
    <property type="entry name" value="UTP10"/>
</dbReference>
<dbReference type="InParanoid" id="D7FJ23"/>
<dbReference type="Gene3D" id="1.25.10.10">
    <property type="entry name" value="Leucine-rich Repeat Variant"/>
    <property type="match status" value="2"/>
</dbReference>
<dbReference type="Pfam" id="PF12397">
    <property type="entry name" value="U3snoRNP10"/>
    <property type="match status" value="1"/>
</dbReference>
<evidence type="ECO:0000256" key="8">
    <source>
        <dbReference type="SAM" id="MobiDB-lite"/>
    </source>
</evidence>
<dbReference type="GO" id="GO:0030686">
    <property type="term" value="C:90S preribosome"/>
    <property type="evidence" value="ECO:0007669"/>
    <property type="project" value="TreeGrafter"/>
</dbReference>
<dbReference type="GO" id="GO:0000462">
    <property type="term" value="P:maturation of SSU-rRNA from tricistronic rRNA transcript (SSU-rRNA, 5.8S rRNA, LSU-rRNA)"/>
    <property type="evidence" value="ECO:0007669"/>
    <property type="project" value="TreeGrafter"/>
</dbReference>
<evidence type="ECO:0000256" key="2">
    <source>
        <dbReference type="ARBA" id="ARBA00010559"/>
    </source>
</evidence>
<evidence type="ECO:0000313" key="11">
    <source>
        <dbReference type="Proteomes" id="UP000002630"/>
    </source>
</evidence>
<feature type="region of interest" description="Disordered" evidence="8">
    <location>
        <begin position="1520"/>
        <end position="1539"/>
    </location>
</feature>
<dbReference type="Pfam" id="PF08146">
    <property type="entry name" value="BP28CT"/>
    <property type="match status" value="1"/>
</dbReference>
<reference evidence="10 11" key="1">
    <citation type="journal article" date="2010" name="Nature">
        <title>The Ectocarpus genome and the independent evolution of multicellularity in brown algae.</title>
        <authorList>
            <person name="Cock J.M."/>
            <person name="Sterck L."/>
            <person name="Rouze P."/>
            <person name="Scornet D."/>
            <person name="Allen A.E."/>
            <person name="Amoutzias G."/>
            <person name="Anthouard V."/>
            <person name="Artiguenave F."/>
            <person name="Aury J.M."/>
            <person name="Badger J.H."/>
            <person name="Beszteri B."/>
            <person name="Billiau K."/>
            <person name="Bonnet E."/>
            <person name="Bothwell J.H."/>
            <person name="Bowler C."/>
            <person name="Boyen C."/>
            <person name="Brownlee C."/>
            <person name="Carrano C.J."/>
            <person name="Charrier B."/>
            <person name="Cho G.Y."/>
            <person name="Coelho S.M."/>
            <person name="Collen J."/>
            <person name="Corre E."/>
            <person name="Da Silva C."/>
            <person name="Delage L."/>
            <person name="Delaroque N."/>
            <person name="Dittami S.M."/>
            <person name="Doulbeau S."/>
            <person name="Elias M."/>
            <person name="Farnham G."/>
            <person name="Gachon C.M."/>
            <person name="Gschloessl B."/>
            <person name="Heesch S."/>
            <person name="Jabbari K."/>
            <person name="Jubin C."/>
            <person name="Kawai H."/>
            <person name="Kimura K."/>
            <person name="Kloareg B."/>
            <person name="Kupper F.C."/>
            <person name="Lang D."/>
            <person name="Le Bail A."/>
            <person name="Leblanc C."/>
            <person name="Lerouge P."/>
            <person name="Lohr M."/>
            <person name="Lopez P.J."/>
            <person name="Martens C."/>
            <person name="Maumus F."/>
            <person name="Michel G."/>
            <person name="Miranda-Saavedra D."/>
            <person name="Morales J."/>
            <person name="Moreau H."/>
            <person name="Motomura T."/>
            <person name="Nagasato C."/>
            <person name="Napoli C.A."/>
            <person name="Nelson D.R."/>
            <person name="Nyvall-Collen P."/>
            <person name="Peters A.F."/>
            <person name="Pommier C."/>
            <person name="Potin P."/>
            <person name="Poulain J."/>
            <person name="Quesneville H."/>
            <person name="Read B."/>
            <person name="Rensing S.A."/>
            <person name="Ritter A."/>
            <person name="Rousvoal S."/>
            <person name="Samanta M."/>
            <person name="Samson G."/>
            <person name="Schroeder D.C."/>
            <person name="Segurens B."/>
            <person name="Strittmatter M."/>
            <person name="Tonon T."/>
            <person name="Tregear J.W."/>
            <person name="Valentin K."/>
            <person name="von Dassow P."/>
            <person name="Yamagishi T."/>
            <person name="Van de Peer Y."/>
            <person name="Wincker P."/>
        </authorList>
    </citation>
    <scope>NUCLEOTIDE SEQUENCE [LARGE SCALE GENOMIC DNA]</scope>
    <source>
        <strain evidence="11">Ec32 / CCAP1310/4</strain>
    </source>
</reference>
<dbReference type="GO" id="GO:0030515">
    <property type="term" value="F:snoRNA binding"/>
    <property type="evidence" value="ECO:0007669"/>
    <property type="project" value="TreeGrafter"/>
</dbReference>
<proteinExistence type="inferred from homology"/>
<gene>
    <name evidence="10" type="ORF">Esi_0125_0072</name>
</gene>
<dbReference type="InterPro" id="IPR056473">
    <property type="entry name" value="HEAT_Utp10/HEAT1"/>
</dbReference>
<dbReference type="Pfam" id="PF23243">
    <property type="entry name" value="HEAT_HEATR1"/>
    <property type="match status" value="1"/>
</dbReference>
<feature type="compositionally biased region" description="Low complexity" evidence="8">
    <location>
        <begin position="1567"/>
        <end position="1584"/>
    </location>
</feature>
<feature type="compositionally biased region" description="Acidic residues" evidence="8">
    <location>
        <begin position="2142"/>
        <end position="2152"/>
    </location>
</feature>
<evidence type="ECO:0000256" key="5">
    <source>
        <dbReference type="ARBA" id="ARBA00023242"/>
    </source>
</evidence>
<evidence type="ECO:0000256" key="7">
    <source>
        <dbReference type="RuleBase" id="RU367065"/>
    </source>
</evidence>
<keyword evidence="6 7" id="KW-0687">Ribonucleoprotein</keyword>
<dbReference type="EMBL" id="FN649743">
    <property type="protein sequence ID" value="CBJ49062.1"/>
    <property type="molecule type" value="Genomic_DNA"/>
</dbReference>
<dbReference type="STRING" id="2880.D7FJ23"/>
<dbReference type="InterPro" id="IPR022125">
    <property type="entry name" value="U3snoRNP10_N"/>
</dbReference>
<dbReference type="eggNOG" id="KOG1837">
    <property type="taxonomic scope" value="Eukaryota"/>
</dbReference>
<keyword evidence="5 7" id="KW-0539">Nucleus</keyword>
<feature type="region of interest" description="Disordered" evidence="8">
    <location>
        <begin position="1"/>
        <end position="25"/>
    </location>
</feature>
<evidence type="ECO:0000256" key="4">
    <source>
        <dbReference type="ARBA" id="ARBA00022552"/>
    </source>
</evidence>
<feature type="domain" description="BP28 C-terminal" evidence="9">
    <location>
        <begin position="2417"/>
        <end position="2632"/>
    </location>
</feature>
<evidence type="ECO:0000256" key="6">
    <source>
        <dbReference type="ARBA" id="ARBA00023274"/>
    </source>
</evidence>
<feature type="region of interest" description="Disordered" evidence="8">
    <location>
        <begin position="2138"/>
        <end position="2182"/>
    </location>
</feature>
<evidence type="ECO:0000256" key="1">
    <source>
        <dbReference type="ARBA" id="ARBA00004604"/>
    </source>
</evidence>
<name>D7FJ23_ECTSI</name>
<evidence type="ECO:0000256" key="3">
    <source>
        <dbReference type="ARBA" id="ARBA00022517"/>
    </source>
</evidence>
<feature type="region of interest" description="Disordered" evidence="8">
    <location>
        <begin position="2556"/>
        <end position="2606"/>
    </location>
</feature>
<feature type="region of interest" description="Disordered" evidence="8">
    <location>
        <begin position="1201"/>
        <end position="1248"/>
    </location>
</feature>
<feature type="region of interest" description="Disordered" evidence="8">
    <location>
        <begin position="1384"/>
        <end position="1411"/>
    </location>
</feature>
<dbReference type="GO" id="GO:0034455">
    <property type="term" value="C:t-UTP complex"/>
    <property type="evidence" value="ECO:0007669"/>
    <property type="project" value="TreeGrafter"/>
</dbReference>
<keyword evidence="3 7" id="KW-0690">Ribosome biogenesis</keyword>
<dbReference type="GO" id="GO:0032040">
    <property type="term" value="C:small-subunit processome"/>
    <property type="evidence" value="ECO:0007669"/>
    <property type="project" value="TreeGrafter"/>
</dbReference>
<feature type="region of interest" description="Disordered" evidence="8">
    <location>
        <begin position="760"/>
        <end position="781"/>
    </location>
</feature>
<dbReference type="InterPro" id="IPR011989">
    <property type="entry name" value="ARM-like"/>
</dbReference>
<dbReference type="SUPFAM" id="SSF48371">
    <property type="entry name" value="ARM repeat"/>
    <property type="match status" value="1"/>
</dbReference>
<keyword evidence="4 7" id="KW-0698">rRNA processing</keyword>